<dbReference type="PANTHER" id="PTHR43065:SF42">
    <property type="entry name" value="TWO-COMPONENT SENSOR PPRA"/>
    <property type="match status" value="1"/>
</dbReference>
<evidence type="ECO:0000313" key="9">
    <source>
        <dbReference type="EMBL" id="MFD1139969.1"/>
    </source>
</evidence>
<dbReference type="SMART" id="SM00028">
    <property type="entry name" value="TPR"/>
    <property type="match status" value="4"/>
</dbReference>
<dbReference type="PRINTS" id="PR00344">
    <property type="entry name" value="BCTRLSENSOR"/>
</dbReference>
<dbReference type="PROSITE" id="PS50109">
    <property type="entry name" value="HIS_KIN"/>
    <property type="match status" value="1"/>
</dbReference>
<feature type="signal peptide" evidence="7">
    <location>
        <begin position="1"/>
        <end position="19"/>
    </location>
</feature>
<evidence type="ECO:0000259" key="8">
    <source>
        <dbReference type="PROSITE" id="PS50109"/>
    </source>
</evidence>
<dbReference type="SMART" id="SM00388">
    <property type="entry name" value="HisKA"/>
    <property type="match status" value="1"/>
</dbReference>
<dbReference type="CDD" id="cd00082">
    <property type="entry name" value="HisKA"/>
    <property type="match status" value="1"/>
</dbReference>
<keyword evidence="5" id="KW-0175">Coiled coil</keyword>
<keyword evidence="9" id="KW-0067">ATP-binding</keyword>
<dbReference type="SUPFAM" id="SSF55874">
    <property type="entry name" value="ATPase domain of HSP90 chaperone/DNA topoisomerase II/histidine kinase"/>
    <property type="match status" value="1"/>
</dbReference>
<comment type="caution">
    <text evidence="9">The sequence shown here is derived from an EMBL/GenBank/DDBJ whole genome shotgun (WGS) entry which is preliminary data.</text>
</comment>
<dbReference type="Gene3D" id="3.30.565.10">
    <property type="entry name" value="Histidine kinase-like ATPase, C-terminal domain"/>
    <property type="match status" value="1"/>
</dbReference>
<dbReference type="Pfam" id="PF00512">
    <property type="entry name" value="HisKA"/>
    <property type="match status" value="1"/>
</dbReference>
<dbReference type="InterPro" id="IPR003661">
    <property type="entry name" value="HisK_dim/P_dom"/>
</dbReference>
<dbReference type="InterPro" id="IPR003594">
    <property type="entry name" value="HATPase_dom"/>
</dbReference>
<dbReference type="InterPro" id="IPR019734">
    <property type="entry name" value="TPR_rpt"/>
</dbReference>
<dbReference type="RefSeq" id="WP_265990076.1">
    <property type="nucleotide sequence ID" value="NZ_CP110973.1"/>
</dbReference>
<comment type="catalytic activity">
    <reaction evidence="1">
        <text>ATP + protein L-histidine = ADP + protein N-phospho-L-histidine.</text>
        <dbReference type="EC" id="2.7.13.3"/>
    </reaction>
</comment>
<dbReference type="Pfam" id="PF13424">
    <property type="entry name" value="TPR_12"/>
    <property type="match status" value="1"/>
</dbReference>
<dbReference type="InterPro" id="IPR011990">
    <property type="entry name" value="TPR-like_helical_dom_sf"/>
</dbReference>
<name>A0ABW3Q3A4_9BACT</name>
<keyword evidence="6" id="KW-0472">Membrane</keyword>
<dbReference type="InterPro" id="IPR004358">
    <property type="entry name" value="Sig_transdc_His_kin-like_C"/>
</dbReference>
<dbReference type="Gene3D" id="1.10.287.130">
    <property type="match status" value="1"/>
</dbReference>
<evidence type="ECO:0000256" key="6">
    <source>
        <dbReference type="SAM" id="Phobius"/>
    </source>
</evidence>
<proteinExistence type="predicted"/>
<keyword evidence="7" id="KW-0732">Signal</keyword>
<dbReference type="PANTHER" id="PTHR43065">
    <property type="entry name" value="SENSOR HISTIDINE KINASE"/>
    <property type="match status" value="1"/>
</dbReference>
<dbReference type="Gene3D" id="1.25.40.10">
    <property type="entry name" value="Tetratricopeptide repeat domain"/>
    <property type="match status" value="2"/>
</dbReference>
<keyword evidence="4" id="KW-0802">TPR repeat</keyword>
<dbReference type="EC" id="2.7.13.3" evidence="2"/>
<feature type="transmembrane region" description="Helical" evidence="6">
    <location>
        <begin position="347"/>
        <end position="365"/>
    </location>
</feature>
<dbReference type="EMBL" id="JBHTLP010000002">
    <property type="protein sequence ID" value="MFD1139969.1"/>
    <property type="molecule type" value="Genomic_DNA"/>
</dbReference>
<dbReference type="GO" id="GO:0005524">
    <property type="term" value="F:ATP binding"/>
    <property type="evidence" value="ECO:0007669"/>
    <property type="project" value="UniProtKB-KW"/>
</dbReference>
<dbReference type="SUPFAM" id="SSF47384">
    <property type="entry name" value="Homodimeric domain of signal transducing histidine kinase"/>
    <property type="match status" value="1"/>
</dbReference>
<dbReference type="Proteomes" id="UP001597116">
    <property type="component" value="Unassembled WGS sequence"/>
</dbReference>
<protein>
    <recommendedName>
        <fullName evidence="2">histidine kinase</fullName>
        <ecNumber evidence="2">2.7.13.3</ecNumber>
    </recommendedName>
</protein>
<evidence type="ECO:0000256" key="3">
    <source>
        <dbReference type="ARBA" id="ARBA00022553"/>
    </source>
</evidence>
<evidence type="ECO:0000256" key="2">
    <source>
        <dbReference type="ARBA" id="ARBA00012438"/>
    </source>
</evidence>
<reference evidence="10" key="1">
    <citation type="journal article" date="2019" name="Int. J. Syst. Evol. Microbiol.">
        <title>The Global Catalogue of Microorganisms (GCM) 10K type strain sequencing project: providing services to taxonomists for standard genome sequencing and annotation.</title>
        <authorList>
            <consortium name="The Broad Institute Genomics Platform"/>
            <consortium name="The Broad Institute Genome Sequencing Center for Infectious Disease"/>
            <person name="Wu L."/>
            <person name="Ma J."/>
        </authorList>
    </citation>
    <scope>NUCLEOTIDE SEQUENCE [LARGE SCALE GENOMIC DNA]</scope>
    <source>
        <strain evidence="10">CCUG 55608</strain>
    </source>
</reference>
<keyword evidence="10" id="KW-1185">Reference proteome</keyword>
<keyword evidence="9" id="KW-0547">Nucleotide-binding</keyword>
<dbReference type="Pfam" id="PF13181">
    <property type="entry name" value="TPR_8"/>
    <property type="match status" value="1"/>
</dbReference>
<keyword evidence="3" id="KW-0597">Phosphoprotein</keyword>
<evidence type="ECO:0000256" key="7">
    <source>
        <dbReference type="SAM" id="SignalP"/>
    </source>
</evidence>
<evidence type="ECO:0000256" key="5">
    <source>
        <dbReference type="SAM" id="Coils"/>
    </source>
</evidence>
<dbReference type="InterPro" id="IPR005467">
    <property type="entry name" value="His_kinase_dom"/>
</dbReference>
<dbReference type="InterPro" id="IPR036097">
    <property type="entry name" value="HisK_dim/P_sf"/>
</dbReference>
<feature type="coiled-coil region" evidence="5">
    <location>
        <begin position="368"/>
        <end position="402"/>
    </location>
</feature>
<evidence type="ECO:0000256" key="4">
    <source>
        <dbReference type="PROSITE-ProRule" id="PRU00339"/>
    </source>
</evidence>
<dbReference type="Pfam" id="PF02518">
    <property type="entry name" value="HATPase_c"/>
    <property type="match status" value="1"/>
</dbReference>
<organism evidence="9 10">
    <name type="scientific">Larkinella insperata</name>
    <dbReference type="NCBI Taxonomy" id="332158"/>
    <lineage>
        <taxon>Bacteria</taxon>
        <taxon>Pseudomonadati</taxon>
        <taxon>Bacteroidota</taxon>
        <taxon>Cytophagia</taxon>
        <taxon>Cytophagales</taxon>
        <taxon>Spirosomataceae</taxon>
        <taxon>Larkinella</taxon>
    </lineage>
</organism>
<accession>A0ABW3Q3A4</accession>
<gene>
    <name evidence="9" type="ORF">ACFQ4C_02580</name>
</gene>
<dbReference type="SMART" id="SM00387">
    <property type="entry name" value="HATPase_c"/>
    <property type="match status" value="1"/>
</dbReference>
<keyword evidence="6" id="KW-1133">Transmembrane helix</keyword>
<dbReference type="InterPro" id="IPR036890">
    <property type="entry name" value="HATPase_C_sf"/>
</dbReference>
<evidence type="ECO:0000313" key="10">
    <source>
        <dbReference type="Proteomes" id="UP001597116"/>
    </source>
</evidence>
<keyword evidence="6" id="KW-0812">Transmembrane</keyword>
<feature type="domain" description="Histidine kinase" evidence="8">
    <location>
        <begin position="421"/>
        <end position="665"/>
    </location>
</feature>
<sequence>MKKTVLLLVVLLTARVCLAQHKDLDSLRAQLKSPALADTMRVKILFRLGYALTETKRDTARAYLDEALSLAQRSHYPKGEVNILLSLAYLNLEKEPQLAIRQLLRARQIAWQLPDPGLRFRVDSVLGYFHNALQEYRKGIDYYRRSLGSLSPTDTVNRVSVYINIGHLYERLDRLDSARHFLLQALPMSQRASPGALAYAYYCLGLVEEKEDQPNQALNHYRQSLKAATAVGDRKSMREATLLLGQVFYRLNQPDSSLLYSRRAYALGKDNPYSSGMQTNSQLLATLFMDKGRLDSALFYQELNSTIKDSIYSQEKQRDVQTQLFREQQREQALREEQRAFESQVKIYGLLGGMAVLLLLAVVLFRNNRRQQRTNALLDRQNQQIQQQHDQLADSLTSLQRTQAQLIQREKMASLGELTAGIAHEIQNPLNFVNNFSELSSELLDELRTGPLQHLPTGEQPYAAEILGDLSQNLAKIHHHGQRADAIVKGMLEHSRSATGRKGPTDLNALVEEYLRLAYHGQQAQDSGFTAQLVTELDSALGRMDLHPQDISRVLLNLYNNAFYAVRQQQRKAETGSYHPTITVRTERSGGRAIIRIRDNGTGIPETVQQKIFQPFFTTKPTGQGTGLGLSLSYDIITNGHGGRIDVSSQEGHGAEFVIELPVEVPLPEIAGEK</sequence>
<feature type="chain" id="PRO_5046125808" description="histidine kinase" evidence="7">
    <location>
        <begin position="20"/>
        <end position="674"/>
    </location>
</feature>
<evidence type="ECO:0000256" key="1">
    <source>
        <dbReference type="ARBA" id="ARBA00000085"/>
    </source>
</evidence>
<dbReference type="SUPFAM" id="SSF81901">
    <property type="entry name" value="HCP-like"/>
    <property type="match status" value="1"/>
</dbReference>
<dbReference type="PROSITE" id="PS50005">
    <property type="entry name" value="TPR"/>
    <property type="match status" value="1"/>
</dbReference>
<feature type="repeat" description="TPR" evidence="4">
    <location>
        <begin position="159"/>
        <end position="192"/>
    </location>
</feature>